<keyword evidence="3" id="KW-1185">Reference proteome</keyword>
<feature type="region of interest" description="Disordered" evidence="1">
    <location>
        <begin position="254"/>
        <end position="277"/>
    </location>
</feature>
<accession>A0A834XF76</accession>
<protein>
    <submittedName>
        <fullName evidence="2">Uncharacterized protein</fullName>
    </submittedName>
</protein>
<gene>
    <name evidence="2" type="ORF">G2W53_001054</name>
</gene>
<evidence type="ECO:0000313" key="3">
    <source>
        <dbReference type="Proteomes" id="UP000634136"/>
    </source>
</evidence>
<sequence length="277" mass="30611">MEICVNRDEGEARVWVLDYWNSATNTSKINGSCGQPMEINASGESGRILQRDATTSSSPSLHDSKVNGSGAVLLEEREVLSSVAFEFDLVELDWEYERKAQAKVAILSPIDLYRVRRVSPFYVSEEDDKPVDRDDDGNLLPLCRMPQKSLLHGNVSDKQFSPQKYYVELPSEEDDTEKVLSPMAQKVSAELSEKFIRRLVLKRGRDEAGGNKGVKLLLLGNGDTEEFDVDTGEISSKIKGGKSRKRIVNDASVCDESSHASASMAEEAGLIKPPPSK</sequence>
<dbReference type="EMBL" id="JAAIUW010000001">
    <property type="protein sequence ID" value="KAF7844149.1"/>
    <property type="molecule type" value="Genomic_DNA"/>
</dbReference>
<feature type="compositionally biased region" description="Low complexity" evidence="1">
    <location>
        <begin position="259"/>
        <end position="268"/>
    </location>
</feature>
<dbReference type="Proteomes" id="UP000634136">
    <property type="component" value="Unassembled WGS sequence"/>
</dbReference>
<comment type="caution">
    <text evidence="2">The sequence shown here is derived from an EMBL/GenBank/DDBJ whole genome shotgun (WGS) entry which is preliminary data.</text>
</comment>
<organism evidence="2 3">
    <name type="scientific">Senna tora</name>
    <dbReference type="NCBI Taxonomy" id="362788"/>
    <lineage>
        <taxon>Eukaryota</taxon>
        <taxon>Viridiplantae</taxon>
        <taxon>Streptophyta</taxon>
        <taxon>Embryophyta</taxon>
        <taxon>Tracheophyta</taxon>
        <taxon>Spermatophyta</taxon>
        <taxon>Magnoliopsida</taxon>
        <taxon>eudicotyledons</taxon>
        <taxon>Gunneridae</taxon>
        <taxon>Pentapetalae</taxon>
        <taxon>rosids</taxon>
        <taxon>fabids</taxon>
        <taxon>Fabales</taxon>
        <taxon>Fabaceae</taxon>
        <taxon>Caesalpinioideae</taxon>
        <taxon>Cassia clade</taxon>
        <taxon>Senna</taxon>
    </lineage>
</organism>
<proteinExistence type="predicted"/>
<name>A0A834XF76_9FABA</name>
<reference evidence="2" key="1">
    <citation type="submission" date="2020-09" db="EMBL/GenBank/DDBJ databases">
        <title>Genome-Enabled Discovery of Anthraquinone Biosynthesis in Senna tora.</title>
        <authorList>
            <person name="Kang S.-H."/>
            <person name="Pandey R.P."/>
            <person name="Lee C.-M."/>
            <person name="Sim J.-S."/>
            <person name="Jeong J.-T."/>
            <person name="Choi B.-S."/>
            <person name="Jung M."/>
            <person name="Ginzburg D."/>
            <person name="Zhao K."/>
            <person name="Won S.Y."/>
            <person name="Oh T.-J."/>
            <person name="Yu Y."/>
            <person name="Kim N.-H."/>
            <person name="Lee O.R."/>
            <person name="Lee T.-H."/>
            <person name="Bashyal P."/>
            <person name="Kim T.-S."/>
            <person name="Lee W.-H."/>
            <person name="Kawkins C."/>
            <person name="Kim C.-K."/>
            <person name="Kim J.S."/>
            <person name="Ahn B.O."/>
            <person name="Rhee S.Y."/>
            <person name="Sohng J.K."/>
        </authorList>
    </citation>
    <scope>NUCLEOTIDE SEQUENCE</scope>
    <source>
        <tissue evidence="2">Leaf</tissue>
    </source>
</reference>
<evidence type="ECO:0000256" key="1">
    <source>
        <dbReference type="SAM" id="MobiDB-lite"/>
    </source>
</evidence>
<dbReference type="AlphaFoldDB" id="A0A834XF76"/>
<evidence type="ECO:0000313" key="2">
    <source>
        <dbReference type="EMBL" id="KAF7844149.1"/>
    </source>
</evidence>